<dbReference type="Proteomes" id="UP000281915">
    <property type="component" value="Unassembled WGS sequence"/>
</dbReference>
<evidence type="ECO:0000259" key="3">
    <source>
        <dbReference type="Pfam" id="PF01882"/>
    </source>
</evidence>
<protein>
    <submittedName>
        <fullName evidence="4">DUF58 domain-containing protein</fullName>
    </submittedName>
</protein>
<comment type="caution">
    <text evidence="4">The sequence shown here is derived from an EMBL/GenBank/DDBJ whole genome shotgun (WGS) entry which is preliminary data.</text>
</comment>
<sequence length="396" mass="45429">MNAKQPFQLIGFLLLFGALFSGSWFLWLFGGLFFFLPAAQDWWQARLGRWLRVEWSADQSRVMPGTPVHVTIKLHNRSWLPLPATWLRITLPDHVTVDGADESSVHNQRMIVHLRLDVPARRSAARALVLTPHKRGTIWLTDVQTQTMPLFAGEATPVLLPLSFSLLVYPSPLPLPPIAFEETEPDGNSLSRQRRQEDPTFLRGVRPYSPGDRMKQIHWKATAKTNALQTRLFEHTARSNWRLVGHILPSYEPKLQKHNDAENERTISFLAALSIYCRKRSLGYELFLTVKQRGREMYHVPAGSGKTHHLQIMTHLAQLHHFFTTPLASLLRRLEESSSKEAILLITPRLDEQTAASIERLQRRGHKVAVLDVSEEEPVLRRYEAAADRRRKVVAR</sequence>
<keyword evidence="2" id="KW-1133">Transmembrane helix</keyword>
<dbReference type="PANTHER" id="PTHR34351">
    <property type="entry name" value="SLR1927 PROTEIN-RELATED"/>
    <property type="match status" value="1"/>
</dbReference>
<feature type="transmembrane region" description="Helical" evidence="2">
    <location>
        <begin position="12"/>
        <end position="36"/>
    </location>
</feature>
<dbReference type="RefSeq" id="WP_122912406.1">
    <property type="nucleotide sequence ID" value="NZ_RHHT01000007.1"/>
</dbReference>
<dbReference type="PANTHER" id="PTHR34351:SF2">
    <property type="entry name" value="DUF58 DOMAIN-CONTAINING PROTEIN"/>
    <property type="match status" value="1"/>
</dbReference>
<keyword evidence="2" id="KW-0812">Transmembrane</keyword>
<dbReference type="InterPro" id="IPR002881">
    <property type="entry name" value="DUF58"/>
</dbReference>
<dbReference type="AlphaFoldDB" id="A0A3M8D712"/>
<dbReference type="EMBL" id="RHHT01000007">
    <property type="protein sequence ID" value="RNB83499.1"/>
    <property type="molecule type" value="Genomic_DNA"/>
</dbReference>
<gene>
    <name evidence="4" type="ORF">EDM58_05160</name>
</gene>
<organism evidence="4 5">
    <name type="scientific">Brevibacillus panacihumi</name>
    <dbReference type="NCBI Taxonomy" id="497735"/>
    <lineage>
        <taxon>Bacteria</taxon>
        <taxon>Bacillati</taxon>
        <taxon>Bacillota</taxon>
        <taxon>Bacilli</taxon>
        <taxon>Bacillales</taxon>
        <taxon>Paenibacillaceae</taxon>
        <taxon>Brevibacillus</taxon>
    </lineage>
</organism>
<keyword evidence="2" id="KW-0472">Membrane</keyword>
<evidence type="ECO:0000313" key="4">
    <source>
        <dbReference type="EMBL" id="RNB83499.1"/>
    </source>
</evidence>
<feature type="region of interest" description="Disordered" evidence="1">
    <location>
        <begin position="181"/>
        <end position="206"/>
    </location>
</feature>
<evidence type="ECO:0000256" key="2">
    <source>
        <dbReference type="SAM" id="Phobius"/>
    </source>
</evidence>
<dbReference type="Pfam" id="PF01882">
    <property type="entry name" value="DUF58"/>
    <property type="match status" value="1"/>
</dbReference>
<evidence type="ECO:0000256" key="1">
    <source>
        <dbReference type="SAM" id="MobiDB-lite"/>
    </source>
</evidence>
<reference evidence="4 5" key="1">
    <citation type="submission" date="2018-10" db="EMBL/GenBank/DDBJ databases">
        <title>Phylogenomics of Brevibacillus.</title>
        <authorList>
            <person name="Dunlap C."/>
        </authorList>
    </citation>
    <scope>NUCLEOTIDE SEQUENCE [LARGE SCALE GENOMIC DNA]</scope>
    <source>
        <strain evidence="4 5">JCM 15085</strain>
    </source>
</reference>
<feature type="domain" description="DUF58" evidence="3">
    <location>
        <begin position="205"/>
        <end position="375"/>
    </location>
</feature>
<evidence type="ECO:0000313" key="5">
    <source>
        <dbReference type="Proteomes" id="UP000281915"/>
    </source>
</evidence>
<accession>A0A3M8D712</accession>
<proteinExistence type="predicted"/>
<name>A0A3M8D712_9BACL</name>